<evidence type="ECO:0000313" key="1">
    <source>
        <dbReference type="EMBL" id="GFS50218.1"/>
    </source>
</evidence>
<gene>
    <name evidence="1" type="ORF">NPIL_488871</name>
</gene>
<comment type="caution">
    <text evidence="1">The sequence shown here is derived from an EMBL/GenBank/DDBJ whole genome shotgun (WGS) entry which is preliminary data.</text>
</comment>
<evidence type="ECO:0000313" key="2">
    <source>
        <dbReference type="Proteomes" id="UP000887013"/>
    </source>
</evidence>
<protein>
    <submittedName>
        <fullName evidence="1">Uncharacterized protein</fullName>
    </submittedName>
</protein>
<sequence length="97" mass="11195">MESPVGKEWTTFIQQKGLPVIKALLNSDFQRDLENDHHNYWHLQKYLKIIQRAGRSYAFSVVILYAVVEGFDVLSGNTGIHFSGNITFLNDFAMFQQ</sequence>
<dbReference type="EMBL" id="BMAW01091511">
    <property type="protein sequence ID" value="GFS50218.1"/>
    <property type="molecule type" value="Genomic_DNA"/>
</dbReference>
<dbReference type="Proteomes" id="UP000887013">
    <property type="component" value="Unassembled WGS sequence"/>
</dbReference>
<keyword evidence="2" id="KW-1185">Reference proteome</keyword>
<proteinExistence type="predicted"/>
<accession>A0A8X6J9X8</accession>
<organism evidence="1 2">
    <name type="scientific">Nephila pilipes</name>
    <name type="common">Giant wood spider</name>
    <name type="synonym">Nephila maculata</name>
    <dbReference type="NCBI Taxonomy" id="299642"/>
    <lineage>
        <taxon>Eukaryota</taxon>
        <taxon>Metazoa</taxon>
        <taxon>Ecdysozoa</taxon>
        <taxon>Arthropoda</taxon>
        <taxon>Chelicerata</taxon>
        <taxon>Arachnida</taxon>
        <taxon>Araneae</taxon>
        <taxon>Araneomorphae</taxon>
        <taxon>Entelegynae</taxon>
        <taxon>Araneoidea</taxon>
        <taxon>Nephilidae</taxon>
        <taxon>Nephila</taxon>
    </lineage>
</organism>
<dbReference type="AlphaFoldDB" id="A0A8X6J9X8"/>
<reference evidence="1" key="1">
    <citation type="submission" date="2020-08" db="EMBL/GenBank/DDBJ databases">
        <title>Multicomponent nature underlies the extraordinary mechanical properties of spider dragline silk.</title>
        <authorList>
            <person name="Kono N."/>
            <person name="Nakamura H."/>
            <person name="Mori M."/>
            <person name="Yoshida Y."/>
            <person name="Ohtoshi R."/>
            <person name="Malay A.D."/>
            <person name="Moran D.A.P."/>
            <person name="Tomita M."/>
            <person name="Numata K."/>
            <person name="Arakawa K."/>
        </authorList>
    </citation>
    <scope>NUCLEOTIDE SEQUENCE</scope>
</reference>
<name>A0A8X6J9X8_NEPPI</name>